<sequence length="183" mass="19921">MADNSDPLPNIDQAYQRVIQDERLLQGESSIHQNRDNVMAFKATAATRGKSKLVDNSEKFCPHCNREGHDERSCFQLHGFPEWWGDRPRGGRGPGCGRDTSGRSRGRGRGTYNAPVHANKVTTSSCSSGGNGGQSHAPPHSSEAAGISGITPTQWQQILDALNISKTKDRLHGPDDEDVDWSG</sequence>
<evidence type="ECO:0000256" key="1">
    <source>
        <dbReference type="SAM" id="MobiDB-lite"/>
    </source>
</evidence>
<feature type="region of interest" description="Disordered" evidence="1">
    <location>
        <begin position="164"/>
        <end position="183"/>
    </location>
</feature>
<feature type="region of interest" description="Disordered" evidence="1">
    <location>
        <begin position="86"/>
        <end position="152"/>
    </location>
</feature>
<evidence type="ECO:0000313" key="3">
    <source>
        <dbReference type="Proteomes" id="UP001157006"/>
    </source>
</evidence>
<dbReference type="PANTHER" id="PTHR34222:SF79">
    <property type="entry name" value="RETROVIRUS-RELATED POL POLYPROTEIN FROM TRANSPOSON TNT 1-94"/>
    <property type="match status" value="1"/>
</dbReference>
<evidence type="ECO:0000313" key="2">
    <source>
        <dbReference type="EMBL" id="CAI8601250.1"/>
    </source>
</evidence>
<dbReference type="EMBL" id="OX451737">
    <property type="protein sequence ID" value="CAI8601250.1"/>
    <property type="molecule type" value="Genomic_DNA"/>
</dbReference>
<gene>
    <name evidence="2" type="ORF">VFH_II263440</name>
</gene>
<protein>
    <submittedName>
        <fullName evidence="2">Uncharacterized protein</fullName>
    </submittedName>
</protein>
<organism evidence="2 3">
    <name type="scientific">Vicia faba</name>
    <name type="common">Broad bean</name>
    <name type="synonym">Faba vulgaris</name>
    <dbReference type="NCBI Taxonomy" id="3906"/>
    <lineage>
        <taxon>Eukaryota</taxon>
        <taxon>Viridiplantae</taxon>
        <taxon>Streptophyta</taxon>
        <taxon>Embryophyta</taxon>
        <taxon>Tracheophyta</taxon>
        <taxon>Spermatophyta</taxon>
        <taxon>Magnoliopsida</taxon>
        <taxon>eudicotyledons</taxon>
        <taxon>Gunneridae</taxon>
        <taxon>Pentapetalae</taxon>
        <taxon>rosids</taxon>
        <taxon>fabids</taxon>
        <taxon>Fabales</taxon>
        <taxon>Fabaceae</taxon>
        <taxon>Papilionoideae</taxon>
        <taxon>50 kb inversion clade</taxon>
        <taxon>NPAAA clade</taxon>
        <taxon>Hologalegina</taxon>
        <taxon>IRL clade</taxon>
        <taxon>Fabeae</taxon>
        <taxon>Vicia</taxon>
    </lineage>
</organism>
<dbReference type="AlphaFoldDB" id="A0AAV0ZRX1"/>
<keyword evidence="3" id="KW-1185">Reference proteome</keyword>
<accession>A0AAV0ZRX1</accession>
<name>A0AAV0ZRX1_VICFA</name>
<reference evidence="2 3" key="1">
    <citation type="submission" date="2023-01" db="EMBL/GenBank/DDBJ databases">
        <authorList>
            <person name="Kreplak J."/>
        </authorList>
    </citation>
    <scope>NUCLEOTIDE SEQUENCE [LARGE SCALE GENOMIC DNA]</scope>
</reference>
<dbReference type="Proteomes" id="UP001157006">
    <property type="component" value="Chromosome 2"/>
</dbReference>
<proteinExistence type="predicted"/>
<dbReference type="PANTHER" id="PTHR34222">
    <property type="entry name" value="GAG_PRE-INTEGRS DOMAIN-CONTAINING PROTEIN"/>
    <property type="match status" value="1"/>
</dbReference>